<feature type="non-terminal residue" evidence="2">
    <location>
        <position position="1"/>
    </location>
</feature>
<feature type="region of interest" description="Disordered" evidence="1">
    <location>
        <begin position="31"/>
        <end position="76"/>
    </location>
</feature>
<comment type="caution">
    <text evidence="2">The sequence shown here is derived from an EMBL/GenBank/DDBJ whole genome shotgun (WGS) entry which is preliminary data.</text>
</comment>
<dbReference type="AlphaFoldDB" id="A0A8S3JYF6"/>
<evidence type="ECO:0000313" key="3">
    <source>
        <dbReference type="Proteomes" id="UP000676336"/>
    </source>
</evidence>
<name>A0A8S3JYF6_9BILA</name>
<gene>
    <name evidence="2" type="ORF">SMN809_LOCUS83538</name>
</gene>
<organism evidence="2 3">
    <name type="scientific">Rotaria magnacalcarata</name>
    <dbReference type="NCBI Taxonomy" id="392030"/>
    <lineage>
        <taxon>Eukaryota</taxon>
        <taxon>Metazoa</taxon>
        <taxon>Spiralia</taxon>
        <taxon>Gnathifera</taxon>
        <taxon>Rotifera</taxon>
        <taxon>Eurotatoria</taxon>
        <taxon>Bdelloidea</taxon>
        <taxon>Philodinida</taxon>
        <taxon>Philodinidae</taxon>
        <taxon>Rotaria</taxon>
    </lineage>
</organism>
<feature type="compositionally biased region" description="Polar residues" evidence="1">
    <location>
        <begin position="48"/>
        <end position="71"/>
    </location>
</feature>
<proteinExistence type="predicted"/>
<sequence>KQLRIVCGTTSPQHSKLNDLNEQLTYVSSKVNGHQNGFHEPNGRHKPSSVSVGNSRDSMSKQQMSNTSKSGPTKRTHGIVSCLINKINRGFLIHTLKLYIHS</sequence>
<accession>A0A8S3JYF6</accession>
<dbReference type="EMBL" id="CAJOBI010355967">
    <property type="protein sequence ID" value="CAF5223888.1"/>
    <property type="molecule type" value="Genomic_DNA"/>
</dbReference>
<evidence type="ECO:0000256" key="1">
    <source>
        <dbReference type="SAM" id="MobiDB-lite"/>
    </source>
</evidence>
<protein>
    <submittedName>
        <fullName evidence="2">Uncharacterized protein</fullName>
    </submittedName>
</protein>
<dbReference type="Proteomes" id="UP000676336">
    <property type="component" value="Unassembled WGS sequence"/>
</dbReference>
<reference evidence="2" key="1">
    <citation type="submission" date="2021-02" db="EMBL/GenBank/DDBJ databases">
        <authorList>
            <person name="Nowell W R."/>
        </authorList>
    </citation>
    <scope>NUCLEOTIDE SEQUENCE</scope>
</reference>
<evidence type="ECO:0000313" key="2">
    <source>
        <dbReference type="EMBL" id="CAF5223888.1"/>
    </source>
</evidence>